<sequence length="964" mass="104658">MPPSLNYLRTSEIGNHQPLHTPFSSLPLPTTYADHTASGRSLSFLERYVATSILPSYGNTHTTTSQTGRQTDNFVSEARQLVKNALNCSKHDRLLFTGHGATAGCLQLVSLLGLTKPDPSAPPLPAASCPIVFVGPYEHHTNLLPWRESIAEVVTIREGLSGPDLDELKQKLSHYTTADPRPLLIGAFSAASNVTGVTSDTSALCVLLHSFGALAVFDYAACHHHEMCMNPPHGDPADHEYVHDDEHREQGGTPAIVGAIRAGLVVQLQQELGSLIQEGDAAIAGRLWSEFGSNVNIVVLGPGPSRHRLPVFSFMIRAPRSSLFLHHEFVVALLNDLFGIQARGGCMCAGPYSQALMGISEELVGRYHDELRKRDENEVLRPGFVRVSLPFYASPATIDFVAKAVGFVATHGFKLLPLYTTDAASGEYRHVNARTPKRSWLGGISYESGEMAYDRVPNPPSSGEPDYEAILKTAEAHVRVAEGEFRRNGAASGDPVPPDAASLRWFLLPPSISLSPAVDSLGWVQPPKRLVNKALRAVLQHGMLKPGDRILLGLSGGKDSLALLHILKALQKRTPFKWEFGACTVDPQADGFDPSPLKAYLKGLGCPYHYETAGIMDMAQESMEKKGNRVSICSFCSRMKRIVLYWAARREGYGAIAMAQHLDDCAESFVMSVFHNGALRSMKAHYTVDEGDLRVVRPLVYAREKEIENFSESAGLPIVSETCPACFEAPKERFRIKSLLASQEALFPDLYGTLLKTLAPLMEPQVEDFLRLRREAYGRVGGGQTLIPPPLPPQAVAELSSNSNSKDVWAASLALNAQRLGAAGGGRGCSLAPAAASPDWNSPDWSGKEEKREDAAGILHMGSMEELLGNVGGARLCAVWFTATWCAPCKESEPEMAKVAEEGSGGRWLVVKVDVEELEDVADRFKITSVPCVWIMLDGKRVGVVLGGGEGAAGEVRRELEERA</sequence>
<dbReference type="Gene3D" id="3.40.50.620">
    <property type="entry name" value="HUPs"/>
    <property type="match status" value="1"/>
</dbReference>
<dbReference type="CDD" id="cd02947">
    <property type="entry name" value="TRX_family"/>
    <property type="match status" value="1"/>
</dbReference>
<dbReference type="InterPro" id="IPR011063">
    <property type="entry name" value="TilS/TtcA_N"/>
</dbReference>
<keyword evidence="3" id="KW-1185">Reference proteome</keyword>
<dbReference type="InterPro" id="IPR013766">
    <property type="entry name" value="Thioredoxin_domain"/>
</dbReference>
<dbReference type="SUPFAM" id="SSF52402">
    <property type="entry name" value="Adenine nucleotide alpha hydrolases-like"/>
    <property type="match status" value="1"/>
</dbReference>
<dbReference type="InterPro" id="IPR015422">
    <property type="entry name" value="PyrdxlP-dep_Trfase_small"/>
</dbReference>
<dbReference type="InterPro" id="IPR014729">
    <property type="entry name" value="Rossmann-like_a/b/a_fold"/>
</dbReference>
<dbReference type="InterPro" id="IPR015424">
    <property type="entry name" value="PyrdxlP-dep_Trfase"/>
</dbReference>
<dbReference type="Pfam" id="PF00266">
    <property type="entry name" value="Aminotran_5"/>
    <property type="match status" value="1"/>
</dbReference>
<dbReference type="Proteomes" id="UP001165060">
    <property type="component" value="Unassembled WGS sequence"/>
</dbReference>
<dbReference type="Gene3D" id="3.40.640.10">
    <property type="entry name" value="Type I PLP-dependent aspartate aminotransferase-like (Major domain)"/>
    <property type="match status" value="1"/>
</dbReference>
<dbReference type="Gene3D" id="3.40.30.10">
    <property type="entry name" value="Glutaredoxin"/>
    <property type="match status" value="1"/>
</dbReference>
<feature type="domain" description="Thioredoxin" evidence="1">
    <location>
        <begin position="831"/>
        <end position="964"/>
    </location>
</feature>
<dbReference type="Gene3D" id="3.90.1150.10">
    <property type="entry name" value="Aspartate Aminotransferase, domain 1"/>
    <property type="match status" value="1"/>
</dbReference>
<dbReference type="CDD" id="cd24138">
    <property type="entry name" value="TtcA-like"/>
    <property type="match status" value="1"/>
</dbReference>
<proteinExistence type="predicted"/>
<dbReference type="Pfam" id="PF01171">
    <property type="entry name" value="ATP_bind_3"/>
    <property type="match status" value="1"/>
</dbReference>
<dbReference type="PANTHER" id="PTHR43686:SF1">
    <property type="entry name" value="AMINOTRAN_5 DOMAIN-CONTAINING PROTEIN"/>
    <property type="match status" value="1"/>
</dbReference>
<evidence type="ECO:0000313" key="3">
    <source>
        <dbReference type="Proteomes" id="UP001165060"/>
    </source>
</evidence>
<dbReference type="PANTHER" id="PTHR43686">
    <property type="entry name" value="SULFURTRANSFERASE-RELATED"/>
    <property type="match status" value="1"/>
</dbReference>
<organism evidence="2 3">
    <name type="scientific">Tetraparma gracilis</name>
    <dbReference type="NCBI Taxonomy" id="2962635"/>
    <lineage>
        <taxon>Eukaryota</taxon>
        <taxon>Sar</taxon>
        <taxon>Stramenopiles</taxon>
        <taxon>Ochrophyta</taxon>
        <taxon>Bolidophyceae</taxon>
        <taxon>Parmales</taxon>
        <taxon>Triparmaceae</taxon>
        <taxon>Tetraparma</taxon>
    </lineage>
</organism>
<dbReference type="InterPro" id="IPR000192">
    <property type="entry name" value="Aminotrans_V_dom"/>
</dbReference>
<dbReference type="InterPro" id="IPR015421">
    <property type="entry name" value="PyrdxlP-dep_Trfase_major"/>
</dbReference>
<evidence type="ECO:0000259" key="1">
    <source>
        <dbReference type="PROSITE" id="PS51352"/>
    </source>
</evidence>
<gene>
    <name evidence="2" type="ORF">TeGR_g10132</name>
</gene>
<dbReference type="Pfam" id="PF00085">
    <property type="entry name" value="Thioredoxin"/>
    <property type="match status" value="1"/>
</dbReference>
<accession>A0ABQ6MXI3</accession>
<dbReference type="SUPFAM" id="SSF52833">
    <property type="entry name" value="Thioredoxin-like"/>
    <property type="match status" value="1"/>
</dbReference>
<dbReference type="EMBL" id="BRYB01000653">
    <property type="protein sequence ID" value="GMI34701.1"/>
    <property type="molecule type" value="Genomic_DNA"/>
</dbReference>
<dbReference type="InterPro" id="IPR036249">
    <property type="entry name" value="Thioredoxin-like_sf"/>
</dbReference>
<reference evidence="2 3" key="1">
    <citation type="journal article" date="2023" name="Commun. Biol.">
        <title>Genome analysis of Parmales, the sister group of diatoms, reveals the evolutionary specialization of diatoms from phago-mixotrophs to photoautotrophs.</title>
        <authorList>
            <person name="Ban H."/>
            <person name="Sato S."/>
            <person name="Yoshikawa S."/>
            <person name="Yamada K."/>
            <person name="Nakamura Y."/>
            <person name="Ichinomiya M."/>
            <person name="Sato N."/>
            <person name="Blanc-Mathieu R."/>
            <person name="Endo H."/>
            <person name="Kuwata A."/>
            <person name="Ogata H."/>
        </authorList>
    </citation>
    <scope>NUCLEOTIDE SEQUENCE [LARGE SCALE GENOMIC DNA]</scope>
</reference>
<name>A0ABQ6MXI3_9STRA</name>
<evidence type="ECO:0000313" key="2">
    <source>
        <dbReference type="EMBL" id="GMI34701.1"/>
    </source>
</evidence>
<dbReference type="SUPFAM" id="SSF53383">
    <property type="entry name" value="PLP-dependent transferases"/>
    <property type="match status" value="1"/>
</dbReference>
<comment type="caution">
    <text evidence="2">The sequence shown here is derived from an EMBL/GenBank/DDBJ whole genome shotgun (WGS) entry which is preliminary data.</text>
</comment>
<protein>
    <recommendedName>
        <fullName evidence="1">Thioredoxin domain-containing protein</fullName>
    </recommendedName>
</protein>
<dbReference type="PROSITE" id="PS51352">
    <property type="entry name" value="THIOREDOXIN_2"/>
    <property type="match status" value="1"/>
</dbReference>